<accession>A0A1S1RGD6</accession>
<dbReference type="RefSeq" id="WP_071059768.1">
    <property type="nucleotide sequence ID" value="NZ_MAXA01000014.1"/>
</dbReference>
<name>A0A1S1RGD6_9ACTN</name>
<protein>
    <submittedName>
        <fullName evidence="4">Metallophosphoesterase</fullName>
    </submittedName>
</protein>
<dbReference type="Pfam" id="PF12850">
    <property type="entry name" value="Metallophos_2"/>
    <property type="match status" value="1"/>
</dbReference>
<evidence type="ECO:0000313" key="4">
    <source>
        <dbReference type="EMBL" id="OHV45077.1"/>
    </source>
</evidence>
<organism evidence="4 5">
    <name type="scientific">Parafrankia soli</name>
    <dbReference type="NCBI Taxonomy" id="2599596"/>
    <lineage>
        <taxon>Bacteria</taxon>
        <taxon>Bacillati</taxon>
        <taxon>Actinomycetota</taxon>
        <taxon>Actinomycetes</taxon>
        <taxon>Frankiales</taxon>
        <taxon>Frankiaceae</taxon>
        <taxon>Parafrankia</taxon>
    </lineage>
</organism>
<dbReference type="EMBL" id="MAXA01000014">
    <property type="protein sequence ID" value="OHV45077.1"/>
    <property type="molecule type" value="Genomic_DNA"/>
</dbReference>
<keyword evidence="5" id="KW-1185">Reference proteome</keyword>
<dbReference type="InterPro" id="IPR029052">
    <property type="entry name" value="Metallo-depent_PP-like"/>
</dbReference>
<sequence>MRYAVMADLHGKRKALRRVLAAADEVGVDEVVCLGDYLEAKVPMRRHDPGRFWPLDEVVDPDPKLWAELADLRRILGNQEERIRDLLAPEQVPELLAPLLSGVSMTHVDCAVGMHGHQIGWDVDPGSGSFVPRARDVPAVPLVLVGHTHHRAVFEIRWSAEPEPEPEREPESRAESGRAGEPRFPGAGRSGAVRSVPVVSGVPVPVRVAGPDPVTVVVNVGPAIGRPSNWLFFDADRGEVVFEEA</sequence>
<dbReference type="SUPFAM" id="SSF56300">
    <property type="entry name" value="Metallo-dependent phosphatases"/>
    <property type="match status" value="1"/>
</dbReference>
<dbReference type="OrthoDB" id="9813918at2"/>
<dbReference type="CDD" id="cd00838">
    <property type="entry name" value="MPP_superfamily"/>
    <property type="match status" value="1"/>
</dbReference>
<feature type="region of interest" description="Disordered" evidence="2">
    <location>
        <begin position="157"/>
        <end position="193"/>
    </location>
</feature>
<comment type="similarity">
    <text evidence="1">Belongs to the metallophosphoesterase superfamily. YfcE family.</text>
</comment>
<comment type="caution">
    <text evidence="4">The sequence shown here is derived from an EMBL/GenBank/DDBJ whole genome shotgun (WGS) entry which is preliminary data.</text>
</comment>
<feature type="compositionally biased region" description="Basic and acidic residues" evidence="2">
    <location>
        <begin position="157"/>
        <end position="181"/>
    </location>
</feature>
<evidence type="ECO:0000259" key="3">
    <source>
        <dbReference type="Pfam" id="PF12850"/>
    </source>
</evidence>
<gene>
    <name evidence="4" type="ORF">BBK14_09985</name>
</gene>
<evidence type="ECO:0000256" key="2">
    <source>
        <dbReference type="SAM" id="MobiDB-lite"/>
    </source>
</evidence>
<dbReference type="Gene3D" id="3.60.21.10">
    <property type="match status" value="1"/>
</dbReference>
<proteinExistence type="inferred from homology"/>
<dbReference type="Proteomes" id="UP000179769">
    <property type="component" value="Unassembled WGS sequence"/>
</dbReference>
<evidence type="ECO:0000313" key="5">
    <source>
        <dbReference type="Proteomes" id="UP000179769"/>
    </source>
</evidence>
<evidence type="ECO:0000256" key="1">
    <source>
        <dbReference type="ARBA" id="ARBA00008950"/>
    </source>
</evidence>
<dbReference type="AlphaFoldDB" id="A0A1S1RGD6"/>
<dbReference type="InterPro" id="IPR024654">
    <property type="entry name" value="Calcineurin-like_PHP_lpxH"/>
</dbReference>
<reference evidence="5" key="1">
    <citation type="submission" date="2016-07" db="EMBL/GenBank/DDBJ databases">
        <title>Frankia sp. NRRL B-16219 Genome sequencing.</title>
        <authorList>
            <person name="Ghodhbane-Gtari F."/>
            <person name="Swanson E."/>
            <person name="Gueddou A."/>
            <person name="Louati M."/>
            <person name="Nouioui I."/>
            <person name="Hezbri K."/>
            <person name="Abebe-Akele F."/>
            <person name="Simpson S."/>
            <person name="Morris K."/>
            <person name="Thomas K."/>
            <person name="Gtari M."/>
            <person name="Tisa L.S."/>
        </authorList>
    </citation>
    <scope>NUCLEOTIDE SEQUENCE [LARGE SCALE GENOMIC DNA]</scope>
    <source>
        <strain evidence="5">NRRL B-16219</strain>
    </source>
</reference>
<feature type="domain" description="Calcineurin-like phosphoesterase" evidence="3">
    <location>
        <begin position="1"/>
        <end position="156"/>
    </location>
</feature>